<dbReference type="GeneID" id="25266230"/>
<dbReference type="HOGENOM" id="CLU_834662_0_0_1"/>
<sequence length="333" mass="36212">MPEDAIQPHWSSEGFGRRSVRSLVWGLLHPRKALKSLCSIQLRLMSRLEFNDAGMIVRHEDTWGMREAIEGILPFASIIYPLHRRIVGTLVSFSIAKGFSLRDSIIFRKPLSISDGEPNAPHGITASSSSGESTPLARQQLAQSVTNEAHGQGQGQDPHVAALALLDRSQYKGHNNPEHYRTISRSRNASPSRYRWGNISERSFQTGTRSRARSLIGGVQTGGGGGTTTTSSVAGSNDNLSLWYAGHHHMHSGSSILDRERDRDLPPDSSARYRDRVARRADGGRTTSAPPSTLGDTAPVADVGVGMQANAPSSLAGLWMDDFGRKDRIQGAD</sequence>
<feature type="compositionally biased region" description="Polar residues" evidence="1">
    <location>
        <begin position="125"/>
        <end position="149"/>
    </location>
</feature>
<accession>A0A066V9F6</accession>
<dbReference type="InParanoid" id="A0A066V9F6"/>
<dbReference type="Proteomes" id="UP000027361">
    <property type="component" value="Unassembled WGS sequence"/>
</dbReference>
<keyword evidence="3" id="KW-1185">Reference proteome</keyword>
<dbReference type="AlphaFoldDB" id="A0A066V9F6"/>
<feature type="region of interest" description="Disordered" evidence="1">
    <location>
        <begin position="251"/>
        <end position="300"/>
    </location>
</feature>
<evidence type="ECO:0000313" key="2">
    <source>
        <dbReference type="EMBL" id="KDN36918.1"/>
    </source>
</evidence>
<feature type="region of interest" description="Disordered" evidence="1">
    <location>
        <begin position="117"/>
        <end position="156"/>
    </location>
</feature>
<dbReference type="RefSeq" id="XP_013240199.1">
    <property type="nucleotide sequence ID" value="XM_013384745.1"/>
</dbReference>
<feature type="region of interest" description="Disordered" evidence="1">
    <location>
        <begin position="172"/>
        <end position="192"/>
    </location>
</feature>
<protein>
    <submittedName>
        <fullName evidence="2">Uncharacterized protein</fullName>
    </submittedName>
</protein>
<proteinExistence type="predicted"/>
<comment type="caution">
    <text evidence="2">The sequence shown here is derived from an EMBL/GenBank/DDBJ whole genome shotgun (WGS) entry which is preliminary data.</text>
</comment>
<organism evidence="2 3">
    <name type="scientific">Tilletiaria anomala (strain ATCC 24038 / CBS 436.72 / UBC 951)</name>
    <dbReference type="NCBI Taxonomy" id="1037660"/>
    <lineage>
        <taxon>Eukaryota</taxon>
        <taxon>Fungi</taxon>
        <taxon>Dikarya</taxon>
        <taxon>Basidiomycota</taxon>
        <taxon>Ustilaginomycotina</taxon>
        <taxon>Exobasidiomycetes</taxon>
        <taxon>Georgefischeriales</taxon>
        <taxon>Tilletiariaceae</taxon>
        <taxon>Tilletiaria</taxon>
    </lineage>
</organism>
<feature type="compositionally biased region" description="Polar residues" evidence="1">
    <location>
        <begin position="286"/>
        <end position="295"/>
    </location>
</feature>
<evidence type="ECO:0000313" key="3">
    <source>
        <dbReference type="Proteomes" id="UP000027361"/>
    </source>
</evidence>
<feature type="compositionally biased region" description="Basic and acidic residues" evidence="1">
    <location>
        <begin position="257"/>
        <end position="283"/>
    </location>
</feature>
<evidence type="ECO:0000256" key="1">
    <source>
        <dbReference type="SAM" id="MobiDB-lite"/>
    </source>
</evidence>
<dbReference type="OrthoDB" id="9995831at2759"/>
<dbReference type="EMBL" id="JMSN01000153">
    <property type="protein sequence ID" value="KDN36918.1"/>
    <property type="molecule type" value="Genomic_DNA"/>
</dbReference>
<reference evidence="2 3" key="1">
    <citation type="submission" date="2014-05" db="EMBL/GenBank/DDBJ databases">
        <title>Draft genome sequence of a rare smut relative, Tilletiaria anomala UBC 951.</title>
        <authorList>
            <consortium name="DOE Joint Genome Institute"/>
            <person name="Toome M."/>
            <person name="Kuo A."/>
            <person name="Henrissat B."/>
            <person name="Lipzen A."/>
            <person name="Tritt A."/>
            <person name="Yoshinaga Y."/>
            <person name="Zane M."/>
            <person name="Barry K."/>
            <person name="Grigoriev I.V."/>
            <person name="Spatafora J.W."/>
            <person name="Aimea M.C."/>
        </authorList>
    </citation>
    <scope>NUCLEOTIDE SEQUENCE [LARGE SCALE GENOMIC DNA]</scope>
    <source>
        <strain evidence="2 3">UBC 951</strain>
    </source>
</reference>
<gene>
    <name evidence="2" type="ORF">K437DRAFT_271002</name>
</gene>
<name>A0A066V9F6_TILAU</name>